<keyword evidence="3" id="KW-1185">Reference proteome</keyword>
<gene>
    <name evidence="2" type="ORF">I551_7971</name>
</gene>
<proteinExistence type="predicted"/>
<sequence length="67" mass="7461">MRVGRVQKVELDQTLARVSFIVQQGQPILTDTIASITYQNIVGQRYLALAPAAPAAASRYRRVVSFR</sequence>
<dbReference type="Proteomes" id="UP000020681">
    <property type="component" value="Unassembled WGS sequence"/>
</dbReference>
<accession>A0ABN0QLM3</accession>
<dbReference type="InterPro" id="IPR003399">
    <property type="entry name" value="Mce/MlaD"/>
</dbReference>
<comment type="caution">
    <text evidence="2">The sequence shown here is derived from an EMBL/GenBank/DDBJ whole genome shotgun (WGS) entry which is preliminary data.</text>
</comment>
<evidence type="ECO:0000259" key="1">
    <source>
        <dbReference type="Pfam" id="PF02470"/>
    </source>
</evidence>
<reference evidence="2 3" key="1">
    <citation type="submission" date="2014-01" db="EMBL/GenBank/DDBJ databases">
        <authorList>
            <person name="Dobos K."/>
            <person name="Lenaerts A."/>
            <person name="Ordway D."/>
            <person name="DeGroote M.A."/>
            <person name="Parker T."/>
            <person name="Sizemore C."/>
            <person name="Tallon L.J."/>
            <person name="Sadzewicz L.K."/>
            <person name="Sengamalay N."/>
            <person name="Fraser C.M."/>
            <person name="Hine E."/>
            <person name="Shefchek K.A."/>
            <person name="Das S.P."/>
            <person name="Tettelin H."/>
        </authorList>
    </citation>
    <scope>NUCLEOTIDE SEQUENCE [LARGE SCALE GENOMIC DNA]</scope>
    <source>
        <strain evidence="2 3">Harvey</strain>
    </source>
</reference>
<evidence type="ECO:0000313" key="2">
    <source>
        <dbReference type="EMBL" id="EUA85535.1"/>
    </source>
</evidence>
<feature type="domain" description="Mce/MlaD" evidence="1">
    <location>
        <begin position="2"/>
        <end position="51"/>
    </location>
</feature>
<organism evidence="2 3">
    <name type="scientific">Mycobacterium ulcerans str. Harvey</name>
    <dbReference type="NCBI Taxonomy" id="1299332"/>
    <lineage>
        <taxon>Bacteria</taxon>
        <taxon>Bacillati</taxon>
        <taxon>Actinomycetota</taxon>
        <taxon>Actinomycetes</taxon>
        <taxon>Mycobacteriales</taxon>
        <taxon>Mycobacteriaceae</taxon>
        <taxon>Mycobacterium</taxon>
        <taxon>Mycobacterium ulcerans group</taxon>
    </lineage>
</organism>
<dbReference type="Pfam" id="PF02470">
    <property type="entry name" value="MlaD"/>
    <property type="match status" value="1"/>
</dbReference>
<dbReference type="EMBL" id="JAOL01000190">
    <property type="protein sequence ID" value="EUA85535.1"/>
    <property type="molecule type" value="Genomic_DNA"/>
</dbReference>
<name>A0ABN0QLM3_MYCUL</name>
<evidence type="ECO:0000313" key="3">
    <source>
        <dbReference type="Proteomes" id="UP000020681"/>
    </source>
</evidence>
<protein>
    <submittedName>
        <fullName evidence="2">Mce related family protein</fullName>
    </submittedName>
</protein>